<dbReference type="InterPro" id="IPR029063">
    <property type="entry name" value="SAM-dependent_MTases_sf"/>
</dbReference>
<dbReference type="GO" id="GO:0032259">
    <property type="term" value="P:methylation"/>
    <property type="evidence" value="ECO:0007669"/>
    <property type="project" value="UniProtKB-KW"/>
</dbReference>
<protein>
    <submittedName>
        <fullName evidence="2">SAM-dependent methyltransferase</fullName>
    </submittedName>
</protein>
<dbReference type="InterPro" id="IPR013216">
    <property type="entry name" value="Methyltransf_11"/>
</dbReference>
<dbReference type="Gene3D" id="3.40.50.150">
    <property type="entry name" value="Vaccinia Virus protein VP39"/>
    <property type="match status" value="1"/>
</dbReference>
<dbReference type="PANTHER" id="PTHR43591">
    <property type="entry name" value="METHYLTRANSFERASE"/>
    <property type="match status" value="1"/>
</dbReference>
<dbReference type="EMBL" id="JACIIZ010000001">
    <property type="protein sequence ID" value="MBB6249871.1"/>
    <property type="molecule type" value="Genomic_DNA"/>
</dbReference>
<dbReference type="RefSeq" id="WP_184796967.1">
    <property type="nucleotide sequence ID" value="NZ_JACIIZ010000001.1"/>
</dbReference>
<sequence>MTTQRDPQRDQFSGRDQESVVAGQFGPQAAAYVASAVHAQGEDLAQLAGLVAGKGYKTALDLGCGGGHVAFTVAPHVGRVTACDLSPDMLAAVAAEAGRRGLANIETRAGRANAVPVPDAQYCAVFSRYSAHHWPDLAAGLAEARRVVKPGGVAVFMDVVTPDHPLLDTFLQSVELLRDPSHVRNYSLAEWRVALGAAGFQVTGVTERRLRLEFGSWIARMNPPDSHVAAIRSLQGRMADAVTGHFAIEADGSFTLDTATLEAVPV</sequence>
<keyword evidence="2" id="KW-0489">Methyltransferase</keyword>
<dbReference type="Pfam" id="PF08241">
    <property type="entry name" value="Methyltransf_11"/>
    <property type="match status" value="1"/>
</dbReference>
<dbReference type="CDD" id="cd02440">
    <property type="entry name" value="AdoMet_MTases"/>
    <property type="match status" value="1"/>
</dbReference>
<evidence type="ECO:0000313" key="2">
    <source>
        <dbReference type="EMBL" id="MBB6249871.1"/>
    </source>
</evidence>
<dbReference type="AlphaFoldDB" id="A0A7X0ECC5"/>
<reference evidence="2 3" key="1">
    <citation type="submission" date="2020-08" db="EMBL/GenBank/DDBJ databases">
        <title>Genomic Encyclopedia of Type Strains, Phase IV (KMG-IV): sequencing the most valuable type-strain genomes for metagenomic binning, comparative biology and taxonomic classification.</title>
        <authorList>
            <person name="Goeker M."/>
        </authorList>
    </citation>
    <scope>NUCLEOTIDE SEQUENCE [LARGE SCALE GENOMIC DNA]</scope>
    <source>
        <strain evidence="2 3">DSM 22198</strain>
    </source>
</reference>
<dbReference type="SUPFAM" id="SSF53335">
    <property type="entry name" value="S-adenosyl-L-methionine-dependent methyltransferases"/>
    <property type="match status" value="1"/>
</dbReference>
<keyword evidence="2" id="KW-0808">Transferase</keyword>
<dbReference type="Proteomes" id="UP000539175">
    <property type="component" value="Unassembled WGS sequence"/>
</dbReference>
<evidence type="ECO:0000259" key="1">
    <source>
        <dbReference type="Pfam" id="PF08241"/>
    </source>
</evidence>
<proteinExistence type="predicted"/>
<gene>
    <name evidence="2" type="ORF">FHS74_000404</name>
</gene>
<dbReference type="PANTHER" id="PTHR43591:SF24">
    <property type="entry name" value="2-METHOXY-6-POLYPRENYL-1,4-BENZOQUINOL METHYLASE, MITOCHONDRIAL"/>
    <property type="match status" value="1"/>
</dbReference>
<name>A0A7X0ECC5_9PROT</name>
<feature type="domain" description="Methyltransferase type 11" evidence="1">
    <location>
        <begin position="60"/>
        <end position="156"/>
    </location>
</feature>
<organism evidence="2 3">
    <name type="scientific">Nitrospirillum iridis</name>
    <dbReference type="NCBI Taxonomy" id="765888"/>
    <lineage>
        <taxon>Bacteria</taxon>
        <taxon>Pseudomonadati</taxon>
        <taxon>Pseudomonadota</taxon>
        <taxon>Alphaproteobacteria</taxon>
        <taxon>Rhodospirillales</taxon>
        <taxon>Azospirillaceae</taxon>
        <taxon>Nitrospirillum</taxon>
    </lineage>
</organism>
<keyword evidence="3" id="KW-1185">Reference proteome</keyword>
<accession>A0A7X0ECC5</accession>
<dbReference type="GO" id="GO:0008757">
    <property type="term" value="F:S-adenosylmethionine-dependent methyltransferase activity"/>
    <property type="evidence" value="ECO:0007669"/>
    <property type="project" value="InterPro"/>
</dbReference>
<evidence type="ECO:0000313" key="3">
    <source>
        <dbReference type="Proteomes" id="UP000539175"/>
    </source>
</evidence>
<comment type="caution">
    <text evidence="2">The sequence shown here is derived from an EMBL/GenBank/DDBJ whole genome shotgun (WGS) entry which is preliminary data.</text>
</comment>